<evidence type="ECO:0000313" key="4">
    <source>
        <dbReference type="Proteomes" id="UP001209746"/>
    </source>
</evidence>
<keyword evidence="3" id="KW-1185">Reference proteome</keyword>
<dbReference type="EMBL" id="JAOPKD010000001">
    <property type="protein sequence ID" value="MCU4725537.1"/>
    <property type="molecule type" value="Genomic_DNA"/>
</dbReference>
<evidence type="ECO:0000313" key="2">
    <source>
        <dbReference type="EMBL" id="MCU4725537.1"/>
    </source>
</evidence>
<proteinExistence type="predicted"/>
<dbReference type="Proteomes" id="UP001208186">
    <property type="component" value="Unassembled WGS sequence"/>
</dbReference>
<reference evidence="2" key="1">
    <citation type="submission" date="2023-02" db="EMBL/GenBank/DDBJ databases">
        <title>Enrichment on poylsaccharides allowed isolation of novel metabolic and taxonomic groups of Haloarchaea.</title>
        <authorList>
            <person name="Sorokin D.Y."/>
            <person name="Elcheninov A.G."/>
            <person name="Khizhniak T.V."/>
            <person name="Kolganova T.V."/>
            <person name="Kublanov I.V."/>
        </authorList>
    </citation>
    <scope>NUCLEOTIDE SEQUENCE</scope>
    <source>
        <strain evidence="1 3">HArc-curdl5-1</strain>
        <strain evidence="2">HArc-curdl7</strain>
    </source>
</reference>
<evidence type="ECO:0000313" key="1">
    <source>
        <dbReference type="EMBL" id="MCU4716858.1"/>
    </source>
</evidence>
<evidence type="ECO:0000313" key="3">
    <source>
        <dbReference type="Proteomes" id="UP001208186"/>
    </source>
</evidence>
<accession>A0AAE3LDU6</accession>
<dbReference type="RefSeq" id="WP_315907619.1">
    <property type="nucleotide sequence ID" value="NZ_JAOPKC010000001.1"/>
</dbReference>
<comment type="caution">
    <text evidence="2">The sequence shown here is derived from an EMBL/GenBank/DDBJ whole genome shotgun (WGS) entry which is preliminary data.</text>
</comment>
<organism evidence="2 4">
    <name type="scientific">Halapricum hydrolyticum</name>
    <dbReference type="NCBI Taxonomy" id="2979991"/>
    <lineage>
        <taxon>Archaea</taxon>
        <taxon>Methanobacteriati</taxon>
        <taxon>Methanobacteriota</taxon>
        <taxon>Stenosarchaea group</taxon>
        <taxon>Halobacteria</taxon>
        <taxon>Halobacteriales</taxon>
        <taxon>Haloarculaceae</taxon>
        <taxon>Halapricum</taxon>
    </lineage>
</organism>
<dbReference type="EMBL" id="JAOPKC010000001">
    <property type="protein sequence ID" value="MCU4716858.1"/>
    <property type="molecule type" value="Genomic_DNA"/>
</dbReference>
<name>A0AAE3LDU6_9EURY</name>
<protein>
    <submittedName>
        <fullName evidence="2">Uncharacterized protein</fullName>
    </submittedName>
</protein>
<dbReference type="AlphaFoldDB" id="A0AAE3LDU6"/>
<sequence>MSVLLDWIVPIASTVTATGAIATAGYARRIVSEVGDNKDRSLRNRELLTGDPEALDGPVIDRLREVEEQVET</sequence>
<gene>
    <name evidence="2" type="ORF">OB914_00910</name>
    <name evidence="1" type="ORF">OB916_02110</name>
</gene>
<dbReference type="Proteomes" id="UP001209746">
    <property type="component" value="Unassembled WGS sequence"/>
</dbReference>